<evidence type="ECO:0000313" key="2">
    <source>
        <dbReference type="Proteomes" id="UP000828390"/>
    </source>
</evidence>
<proteinExistence type="predicted"/>
<accession>A0A9D4ES82</accession>
<gene>
    <name evidence="1" type="ORF">DPMN_163606</name>
</gene>
<name>A0A9D4ES82_DREPO</name>
<protein>
    <submittedName>
        <fullName evidence="1">Uncharacterized protein</fullName>
    </submittedName>
</protein>
<dbReference type="AlphaFoldDB" id="A0A9D4ES82"/>
<evidence type="ECO:0000313" key="1">
    <source>
        <dbReference type="EMBL" id="KAH3785515.1"/>
    </source>
</evidence>
<sequence length="208" mass="23250">MQLCLSLSGTPVSFRSVPSLISCFLNGSFWTSDYATWIATTDSPVDCEYRTLAEDNQFSESTFGNCSEIRHYICCNNTMIESCVKNGTWKEASKCNETYPTPPAQLTMGDYWLRRAYRYQIDTFTGGIPNSIDRCGMLGIDGNPQFVSRANCANSQYSFCEVENYTGSELSVCGSTIVTNQSFTDAQSYASQKTETFTTTIMQINEKK</sequence>
<reference evidence="1" key="1">
    <citation type="journal article" date="2019" name="bioRxiv">
        <title>The Genome of the Zebra Mussel, Dreissena polymorpha: A Resource for Invasive Species Research.</title>
        <authorList>
            <person name="McCartney M.A."/>
            <person name="Auch B."/>
            <person name="Kono T."/>
            <person name="Mallez S."/>
            <person name="Zhang Y."/>
            <person name="Obille A."/>
            <person name="Becker A."/>
            <person name="Abrahante J.E."/>
            <person name="Garbe J."/>
            <person name="Badalamenti J.P."/>
            <person name="Herman A."/>
            <person name="Mangelson H."/>
            <person name="Liachko I."/>
            <person name="Sullivan S."/>
            <person name="Sone E.D."/>
            <person name="Koren S."/>
            <person name="Silverstein K.A.T."/>
            <person name="Beckman K.B."/>
            <person name="Gohl D.M."/>
        </authorList>
    </citation>
    <scope>NUCLEOTIDE SEQUENCE</scope>
    <source>
        <strain evidence="1">Duluth1</strain>
        <tissue evidence="1">Whole animal</tissue>
    </source>
</reference>
<keyword evidence="2" id="KW-1185">Reference proteome</keyword>
<dbReference type="EMBL" id="JAIWYP010000008">
    <property type="protein sequence ID" value="KAH3785515.1"/>
    <property type="molecule type" value="Genomic_DNA"/>
</dbReference>
<organism evidence="1 2">
    <name type="scientific">Dreissena polymorpha</name>
    <name type="common">Zebra mussel</name>
    <name type="synonym">Mytilus polymorpha</name>
    <dbReference type="NCBI Taxonomy" id="45954"/>
    <lineage>
        <taxon>Eukaryota</taxon>
        <taxon>Metazoa</taxon>
        <taxon>Spiralia</taxon>
        <taxon>Lophotrochozoa</taxon>
        <taxon>Mollusca</taxon>
        <taxon>Bivalvia</taxon>
        <taxon>Autobranchia</taxon>
        <taxon>Heteroconchia</taxon>
        <taxon>Euheterodonta</taxon>
        <taxon>Imparidentia</taxon>
        <taxon>Neoheterodontei</taxon>
        <taxon>Myida</taxon>
        <taxon>Dreissenoidea</taxon>
        <taxon>Dreissenidae</taxon>
        <taxon>Dreissena</taxon>
    </lineage>
</organism>
<reference evidence="1" key="2">
    <citation type="submission" date="2020-11" db="EMBL/GenBank/DDBJ databases">
        <authorList>
            <person name="McCartney M.A."/>
            <person name="Auch B."/>
            <person name="Kono T."/>
            <person name="Mallez S."/>
            <person name="Becker A."/>
            <person name="Gohl D.M."/>
            <person name="Silverstein K.A.T."/>
            <person name="Koren S."/>
            <person name="Bechman K.B."/>
            <person name="Herman A."/>
            <person name="Abrahante J.E."/>
            <person name="Garbe J."/>
        </authorList>
    </citation>
    <scope>NUCLEOTIDE SEQUENCE</scope>
    <source>
        <strain evidence="1">Duluth1</strain>
        <tissue evidence="1">Whole animal</tissue>
    </source>
</reference>
<dbReference type="Proteomes" id="UP000828390">
    <property type="component" value="Unassembled WGS sequence"/>
</dbReference>
<comment type="caution">
    <text evidence="1">The sequence shown here is derived from an EMBL/GenBank/DDBJ whole genome shotgun (WGS) entry which is preliminary data.</text>
</comment>